<evidence type="ECO:0000256" key="1">
    <source>
        <dbReference type="ARBA" id="ARBA00008520"/>
    </source>
</evidence>
<evidence type="ECO:0000313" key="5">
    <source>
        <dbReference type="EMBL" id="XDS49259.1"/>
    </source>
</evidence>
<dbReference type="RefSeq" id="WP_369341446.1">
    <property type="nucleotide sequence ID" value="NZ_CP129675.1"/>
</dbReference>
<feature type="chain" id="PRO_5044175334" evidence="3">
    <location>
        <begin position="23"/>
        <end position="437"/>
    </location>
</feature>
<comment type="similarity">
    <text evidence="1">Belongs to the bacterial solute-binding protein 1 family.</text>
</comment>
<sequence length="437" mass="47764">MNRIRKMVTASIAALTTVTLLAACGGTSGSTAQESKPSSITIWTYESADSAMGIAWKKAMTDFTAKTGIKVNYELKSFEQLNANASQVLNSSSAPDVMEYNKGNATAGVLASQGLLANLNKYVKQYGWNKIITGNLATTGKYSDKGVMGSGNWYGITSYGEDVFMYYNKSMFTKYGIAIPTTFDQLETALAAFKAKGVTPLSEAAQEYPLGQLWWQLFLMKATESQINAYQMYTGDVNWNSAAMKFATNTINDWVAKGYISKNSTGMKAQDAGDSFTNGTNPMFFSGTWWFGTFESQLKNKFEWTTATFPGAERVPGSSGNIWVIPSNSKKQDAAAEFIDYTLQPDIQTLMGNSGGVPINADLDKITDAKNQELLKQYKTVLNGDMLGYYPDWPTSTMYDDMNSALQNLVNGTTDTSQFLSTLKTKYDKGVEAAGVK</sequence>
<dbReference type="EMBL" id="CP129675">
    <property type="protein sequence ID" value="XDS45959.1"/>
    <property type="molecule type" value="Genomic_DNA"/>
</dbReference>
<dbReference type="Pfam" id="PF01547">
    <property type="entry name" value="SBP_bac_1"/>
    <property type="match status" value="1"/>
</dbReference>
<dbReference type="SUPFAM" id="SSF53850">
    <property type="entry name" value="Periplasmic binding protein-like II"/>
    <property type="match status" value="1"/>
</dbReference>
<dbReference type="AlphaFoldDB" id="A0AB39UAC9"/>
<dbReference type="PANTHER" id="PTHR43649:SF29">
    <property type="entry name" value="OSMOPROTECTIVE COMPOUNDS-BINDING PROTEIN GGTB"/>
    <property type="match status" value="1"/>
</dbReference>
<name>A0AB39UAC9_9BIFI</name>
<evidence type="ECO:0000256" key="2">
    <source>
        <dbReference type="ARBA" id="ARBA00022448"/>
    </source>
</evidence>
<keyword evidence="2" id="KW-0813">Transport</keyword>
<evidence type="ECO:0000256" key="3">
    <source>
        <dbReference type="SAM" id="SignalP"/>
    </source>
</evidence>
<gene>
    <name evidence="6" type="ORF">QN062_08875</name>
    <name evidence="5" type="ORF">QN216_03070</name>
    <name evidence="4" type="ORF">QN217_07375</name>
</gene>
<dbReference type="KEGG" id="bfk:QN062_08875"/>
<dbReference type="EMBL" id="CP129683">
    <property type="protein sequence ID" value="XDS50481.1"/>
    <property type="molecule type" value="Genomic_DNA"/>
</dbReference>
<evidence type="ECO:0000313" key="4">
    <source>
        <dbReference type="EMBL" id="XDS45959.1"/>
    </source>
</evidence>
<dbReference type="PANTHER" id="PTHR43649">
    <property type="entry name" value="ARABINOSE-BINDING PROTEIN-RELATED"/>
    <property type="match status" value="1"/>
</dbReference>
<dbReference type="EMBL" id="CP129682">
    <property type="protein sequence ID" value="XDS49259.1"/>
    <property type="molecule type" value="Genomic_DNA"/>
</dbReference>
<keyword evidence="3" id="KW-0732">Signal</keyword>
<proteinExistence type="inferred from homology"/>
<dbReference type="Gene3D" id="3.40.190.10">
    <property type="entry name" value="Periplasmic binding protein-like II"/>
    <property type="match status" value="1"/>
</dbReference>
<accession>A0AB39UAC9</accession>
<feature type="signal peptide" evidence="3">
    <location>
        <begin position="1"/>
        <end position="22"/>
    </location>
</feature>
<protein>
    <submittedName>
        <fullName evidence="4">Extracellular solute-binding protein</fullName>
    </submittedName>
</protein>
<evidence type="ECO:0000313" key="6">
    <source>
        <dbReference type="EMBL" id="XDS50481.1"/>
    </source>
</evidence>
<dbReference type="InterPro" id="IPR006059">
    <property type="entry name" value="SBP"/>
</dbReference>
<dbReference type="PROSITE" id="PS51257">
    <property type="entry name" value="PROKAR_LIPOPROTEIN"/>
    <property type="match status" value="1"/>
</dbReference>
<dbReference type="InterPro" id="IPR050490">
    <property type="entry name" value="Bact_solute-bd_prot1"/>
</dbReference>
<organism evidence="4">
    <name type="scientific">Bifidobacterium fermentum</name>
    <dbReference type="NCBI Taxonomy" id="3059035"/>
    <lineage>
        <taxon>Bacteria</taxon>
        <taxon>Bacillati</taxon>
        <taxon>Actinomycetota</taxon>
        <taxon>Actinomycetes</taxon>
        <taxon>Bifidobacteriales</taxon>
        <taxon>Bifidobacteriaceae</taxon>
        <taxon>Bifidobacterium</taxon>
    </lineage>
</organism>
<reference evidence="4" key="1">
    <citation type="submission" date="2023-07" db="EMBL/GenBank/DDBJ databases">
        <title>Bifidobacterium aquikefiriaerophilum sp. nov. and Bifidobacterium eccum sp. nov., isolated from water kefir.</title>
        <authorList>
            <person name="Breselge S."/>
            <person name="Bellassi P."/>
            <person name="Barcenilla C."/>
            <person name="Alvarez-Ordonez A."/>
            <person name="Morelli L."/>
            <person name="Cotter P.D."/>
        </authorList>
    </citation>
    <scope>NUCLEOTIDE SEQUENCE</scope>
    <source>
        <strain evidence="6">WK012_4_13</strain>
        <strain evidence="5">WK013_4_14</strain>
        <strain evidence="4">WK048_4_13</strain>
    </source>
</reference>